<dbReference type="GO" id="GO:0042823">
    <property type="term" value="P:pyridoxal phosphate biosynthetic process"/>
    <property type="evidence" value="ECO:0007669"/>
    <property type="project" value="UniProtKB-UniRule"/>
</dbReference>
<dbReference type="Gene3D" id="3.40.50.880">
    <property type="match status" value="1"/>
</dbReference>
<evidence type="ECO:0000256" key="8">
    <source>
        <dbReference type="ARBA" id="ARBA00054599"/>
    </source>
</evidence>
<dbReference type="HAMAP" id="MF_01615">
    <property type="entry name" value="PdxT"/>
    <property type="match status" value="1"/>
</dbReference>
<dbReference type="GO" id="GO:1903600">
    <property type="term" value="C:glutaminase complex"/>
    <property type="evidence" value="ECO:0007669"/>
    <property type="project" value="TreeGrafter"/>
</dbReference>
<dbReference type="AlphaFoldDB" id="A0A369MEV8"/>
<dbReference type="Proteomes" id="UP000253970">
    <property type="component" value="Unassembled WGS sequence"/>
</dbReference>
<sequence>MEPVRKTIGVLALQGAFREHRRMLEGLGADTRLVRWPSELERLDGLVIPGGESTAIAKLLAIHGMYGPLRAAHAAGMAVFGTCAGAILMARDIEGARPDQEPLALMDVRIRRNAYGRQIDSFETTVPWAGIEGGPVKGVFIRAPRFADLGEGVEVLSTSEDGEPLAVREGRALAAAFHPELTDDSRVHAFFLERVVGS</sequence>
<evidence type="ECO:0000256" key="9">
    <source>
        <dbReference type="ARBA" id="ARBA00064749"/>
    </source>
</evidence>
<keyword evidence="3 10" id="KW-0663">Pyridoxal phosphate</keyword>
<comment type="pathway">
    <text evidence="10">Cofactor biosynthesis; pyridoxal 5'-phosphate biosynthesis.</text>
</comment>
<evidence type="ECO:0000256" key="12">
    <source>
        <dbReference type="PIRSR" id="PIRSR005639-2"/>
    </source>
</evidence>
<dbReference type="PROSITE" id="PS51130">
    <property type="entry name" value="PDXT_SNO_2"/>
    <property type="match status" value="1"/>
</dbReference>
<evidence type="ECO:0000256" key="3">
    <source>
        <dbReference type="ARBA" id="ARBA00022898"/>
    </source>
</evidence>
<comment type="catalytic activity">
    <reaction evidence="7 10">
        <text>L-glutamine + H2O = L-glutamate + NH4(+)</text>
        <dbReference type="Rhea" id="RHEA:15889"/>
        <dbReference type="ChEBI" id="CHEBI:15377"/>
        <dbReference type="ChEBI" id="CHEBI:28938"/>
        <dbReference type="ChEBI" id="CHEBI:29985"/>
        <dbReference type="ChEBI" id="CHEBI:58359"/>
        <dbReference type="EC" id="3.5.1.2"/>
    </reaction>
</comment>
<dbReference type="PIRSF" id="PIRSF005639">
    <property type="entry name" value="Glut_amidoT_SNO"/>
    <property type="match status" value="1"/>
</dbReference>
<dbReference type="InterPro" id="IPR021196">
    <property type="entry name" value="PdxT/SNO_CS"/>
</dbReference>
<dbReference type="PANTHER" id="PTHR31559">
    <property type="entry name" value="PYRIDOXAL 5'-PHOSPHATE SYNTHASE SUBUNIT SNO"/>
    <property type="match status" value="1"/>
</dbReference>
<dbReference type="InterPro" id="IPR029062">
    <property type="entry name" value="Class_I_gatase-like"/>
</dbReference>
<dbReference type="Pfam" id="PF01174">
    <property type="entry name" value="SNO"/>
    <property type="match status" value="1"/>
</dbReference>
<evidence type="ECO:0000256" key="6">
    <source>
        <dbReference type="ARBA" id="ARBA00047992"/>
    </source>
</evidence>
<dbReference type="InterPro" id="IPR002161">
    <property type="entry name" value="PdxT/SNO"/>
</dbReference>
<feature type="active site" description="Charge relay system" evidence="10 11">
    <location>
        <position position="178"/>
    </location>
</feature>
<dbReference type="EC" id="3.5.1.2" evidence="10"/>
<evidence type="ECO:0000256" key="1">
    <source>
        <dbReference type="ARBA" id="ARBA00008345"/>
    </source>
</evidence>
<evidence type="ECO:0000256" key="5">
    <source>
        <dbReference type="ARBA" id="ARBA00023239"/>
    </source>
</evidence>
<dbReference type="GO" id="GO:0005829">
    <property type="term" value="C:cytosol"/>
    <property type="evidence" value="ECO:0007669"/>
    <property type="project" value="TreeGrafter"/>
</dbReference>
<dbReference type="GO" id="GO:0008614">
    <property type="term" value="P:pyridoxine metabolic process"/>
    <property type="evidence" value="ECO:0007669"/>
    <property type="project" value="TreeGrafter"/>
</dbReference>
<evidence type="ECO:0000256" key="2">
    <source>
        <dbReference type="ARBA" id="ARBA00022801"/>
    </source>
</evidence>
<evidence type="ECO:0000313" key="14">
    <source>
        <dbReference type="Proteomes" id="UP000253970"/>
    </source>
</evidence>
<evidence type="ECO:0000256" key="4">
    <source>
        <dbReference type="ARBA" id="ARBA00022962"/>
    </source>
</evidence>
<keyword evidence="2 10" id="KW-0378">Hydrolase</keyword>
<comment type="caution">
    <text evidence="13">The sequence shown here is derived from an EMBL/GenBank/DDBJ whole genome shotgun (WGS) entry which is preliminary data.</text>
</comment>
<evidence type="ECO:0000256" key="10">
    <source>
        <dbReference type="HAMAP-Rule" id="MF_01615"/>
    </source>
</evidence>
<dbReference type="PROSITE" id="PS01236">
    <property type="entry name" value="PDXT_SNO_1"/>
    <property type="match status" value="1"/>
</dbReference>
<keyword evidence="5 10" id="KW-0456">Lyase</keyword>
<comment type="catalytic activity">
    <reaction evidence="6 10">
        <text>aldehydo-D-ribose 5-phosphate + D-glyceraldehyde 3-phosphate + L-glutamine = pyridoxal 5'-phosphate + L-glutamate + phosphate + 3 H2O + H(+)</text>
        <dbReference type="Rhea" id="RHEA:31507"/>
        <dbReference type="ChEBI" id="CHEBI:15377"/>
        <dbReference type="ChEBI" id="CHEBI:15378"/>
        <dbReference type="ChEBI" id="CHEBI:29985"/>
        <dbReference type="ChEBI" id="CHEBI:43474"/>
        <dbReference type="ChEBI" id="CHEBI:58273"/>
        <dbReference type="ChEBI" id="CHEBI:58359"/>
        <dbReference type="ChEBI" id="CHEBI:59776"/>
        <dbReference type="ChEBI" id="CHEBI:597326"/>
        <dbReference type="EC" id="4.3.3.6"/>
    </reaction>
</comment>
<name>A0A369MEV8_EGGLN</name>
<dbReference type="NCBIfam" id="TIGR03800">
    <property type="entry name" value="PLP_synth_Pdx2"/>
    <property type="match status" value="1"/>
</dbReference>
<evidence type="ECO:0000256" key="11">
    <source>
        <dbReference type="PIRSR" id="PIRSR005639-1"/>
    </source>
</evidence>
<gene>
    <name evidence="10" type="primary">pdxT</name>
    <name evidence="13" type="ORF">C1875_10655</name>
</gene>
<proteinExistence type="inferred from homology"/>
<dbReference type="EC" id="4.3.3.6" evidence="10"/>
<comment type="subunit">
    <text evidence="9 10">In the presence of PdxS, forms a dodecamer of heterodimers. Only shows activity in the heterodimer.</text>
</comment>
<feature type="binding site" evidence="10 12">
    <location>
        <begin position="51"/>
        <end position="53"/>
    </location>
    <ligand>
        <name>L-glutamine</name>
        <dbReference type="ChEBI" id="CHEBI:58359"/>
    </ligand>
</feature>
<feature type="active site" description="Charge relay system" evidence="10 11">
    <location>
        <position position="180"/>
    </location>
</feature>
<dbReference type="CDD" id="cd01749">
    <property type="entry name" value="GATase1_PB"/>
    <property type="match status" value="1"/>
</dbReference>
<evidence type="ECO:0000313" key="13">
    <source>
        <dbReference type="EMBL" id="RDB69046.1"/>
    </source>
</evidence>
<dbReference type="PROSITE" id="PS51273">
    <property type="entry name" value="GATASE_TYPE_1"/>
    <property type="match status" value="1"/>
</dbReference>
<accession>A0A369MEV8</accession>
<dbReference type="UniPathway" id="UPA00245"/>
<comment type="similarity">
    <text evidence="1 10">Belongs to the glutaminase PdxT/SNO family.</text>
</comment>
<feature type="binding site" evidence="10 12">
    <location>
        <position position="112"/>
    </location>
    <ligand>
        <name>L-glutamine</name>
        <dbReference type="ChEBI" id="CHEBI:58359"/>
    </ligand>
</feature>
<keyword evidence="4 10" id="KW-0315">Glutamine amidotransferase</keyword>
<dbReference type="GO" id="GO:0036381">
    <property type="term" value="F:pyridoxal 5'-phosphate synthase (glutamine hydrolysing) activity"/>
    <property type="evidence" value="ECO:0007669"/>
    <property type="project" value="UniProtKB-UniRule"/>
</dbReference>
<dbReference type="EMBL" id="PPTU01000016">
    <property type="protein sequence ID" value="RDB69046.1"/>
    <property type="molecule type" value="Genomic_DNA"/>
</dbReference>
<dbReference type="GO" id="GO:0004359">
    <property type="term" value="F:glutaminase activity"/>
    <property type="evidence" value="ECO:0007669"/>
    <property type="project" value="UniProtKB-UniRule"/>
</dbReference>
<protein>
    <recommendedName>
        <fullName evidence="10">Pyridoxal 5'-phosphate synthase subunit PdxT</fullName>
        <ecNumber evidence="10">4.3.3.6</ecNumber>
    </recommendedName>
    <alternativeName>
        <fullName evidence="10">Pdx2</fullName>
    </alternativeName>
    <alternativeName>
        <fullName evidence="10">Pyridoxal 5'-phosphate synthase glutaminase subunit</fullName>
        <ecNumber evidence="10">3.5.1.2</ecNumber>
    </alternativeName>
</protein>
<evidence type="ECO:0000256" key="7">
    <source>
        <dbReference type="ARBA" id="ARBA00049534"/>
    </source>
</evidence>
<dbReference type="FunFam" id="3.40.50.880:FF:000010">
    <property type="entry name" value="uncharacterized protein LOC100176842 isoform X2"/>
    <property type="match status" value="1"/>
</dbReference>
<reference evidence="13 14" key="1">
    <citation type="journal article" date="2018" name="Elife">
        <title>Discovery and characterization of a prevalent human gut bacterial enzyme sufficient for the inactivation of a family of plant toxins.</title>
        <authorList>
            <person name="Koppel N."/>
            <person name="Bisanz J.E."/>
            <person name="Pandelia M.E."/>
            <person name="Turnbaugh P.J."/>
            <person name="Balskus E.P."/>
        </authorList>
    </citation>
    <scope>NUCLEOTIDE SEQUENCE [LARGE SCALE GENOMIC DNA]</scope>
    <source>
        <strain evidence="13 14">W1 BHI 6</strain>
    </source>
</reference>
<dbReference type="PANTHER" id="PTHR31559:SF0">
    <property type="entry name" value="PYRIDOXAL 5'-PHOSPHATE SYNTHASE SUBUNIT SNO1-RELATED"/>
    <property type="match status" value="1"/>
</dbReference>
<dbReference type="RefSeq" id="WP_114534342.1">
    <property type="nucleotide sequence ID" value="NZ_JADNER010000015.1"/>
</dbReference>
<dbReference type="SUPFAM" id="SSF52317">
    <property type="entry name" value="Class I glutamine amidotransferase-like"/>
    <property type="match status" value="1"/>
</dbReference>
<comment type="function">
    <text evidence="8 10">Catalyzes the hydrolysis of glutamine to glutamate and ammonia as part of the biosynthesis of pyridoxal 5'-phosphate. The resulting ammonia molecule is channeled to the active site of PdxS.</text>
</comment>
<dbReference type="GO" id="GO:0006543">
    <property type="term" value="P:L-glutamine catabolic process"/>
    <property type="evidence" value="ECO:0007669"/>
    <property type="project" value="UniProtKB-UniRule"/>
</dbReference>
<feature type="binding site" evidence="10 12">
    <location>
        <begin position="141"/>
        <end position="142"/>
    </location>
    <ligand>
        <name>L-glutamine</name>
        <dbReference type="ChEBI" id="CHEBI:58359"/>
    </ligand>
</feature>
<organism evidence="13 14">
    <name type="scientific">Eggerthella lenta</name>
    <name type="common">Eubacterium lentum</name>
    <dbReference type="NCBI Taxonomy" id="84112"/>
    <lineage>
        <taxon>Bacteria</taxon>
        <taxon>Bacillati</taxon>
        <taxon>Actinomycetota</taxon>
        <taxon>Coriobacteriia</taxon>
        <taxon>Eggerthellales</taxon>
        <taxon>Eggerthellaceae</taxon>
        <taxon>Eggerthella</taxon>
    </lineage>
</organism>
<feature type="active site" description="Nucleophile" evidence="10 11">
    <location>
        <position position="83"/>
    </location>
</feature>